<sequence length="60" mass="6621">MSNSLPACLNAAIFPGLEPSLRRLLSNVVEPQPFANSYLTYSHPSPKTEVNLKIHQQSVN</sequence>
<comment type="caution">
    <text evidence="1">The sequence shown here is derived from an EMBL/GenBank/DDBJ whole genome shotgun (WGS) entry which is preliminary data.</text>
</comment>
<evidence type="ECO:0000313" key="1">
    <source>
        <dbReference type="EMBL" id="MBE9116322.1"/>
    </source>
</evidence>
<keyword evidence="2" id="KW-1185">Reference proteome</keyword>
<organism evidence="1 2">
    <name type="scientific">Lusitaniella coriacea LEGE 07157</name>
    <dbReference type="NCBI Taxonomy" id="945747"/>
    <lineage>
        <taxon>Bacteria</taxon>
        <taxon>Bacillati</taxon>
        <taxon>Cyanobacteriota</taxon>
        <taxon>Cyanophyceae</taxon>
        <taxon>Spirulinales</taxon>
        <taxon>Lusitaniellaceae</taxon>
        <taxon>Lusitaniella</taxon>
    </lineage>
</organism>
<name>A0A8J7DWG2_9CYAN</name>
<accession>A0A8J7DWG2</accession>
<dbReference type="EMBL" id="JADEWZ010000013">
    <property type="protein sequence ID" value="MBE9116322.1"/>
    <property type="molecule type" value="Genomic_DNA"/>
</dbReference>
<dbReference type="AlphaFoldDB" id="A0A8J7DWG2"/>
<protein>
    <submittedName>
        <fullName evidence="1">Uncharacterized protein</fullName>
    </submittedName>
</protein>
<dbReference type="RefSeq" id="WP_194029415.1">
    <property type="nucleotide sequence ID" value="NZ_JADEWZ010000013.1"/>
</dbReference>
<evidence type="ECO:0000313" key="2">
    <source>
        <dbReference type="Proteomes" id="UP000654482"/>
    </source>
</evidence>
<reference evidence="1" key="1">
    <citation type="submission" date="2020-10" db="EMBL/GenBank/DDBJ databases">
        <authorList>
            <person name="Castelo-Branco R."/>
            <person name="Eusebio N."/>
            <person name="Adriana R."/>
            <person name="Vieira A."/>
            <person name="Brugerolle De Fraissinette N."/>
            <person name="Rezende De Castro R."/>
            <person name="Schneider M.P."/>
            <person name="Vasconcelos V."/>
            <person name="Leao P.N."/>
        </authorList>
    </citation>
    <scope>NUCLEOTIDE SEQUENCE</scope>
    <source>
        <strain evidence="1">LEGE 07157</strain>
    </source>
</reference>
<proteinExistence type="predicted"/>
<dbReference type="Proteomes" id="UP000654482">
    <property type="component" value="Unassembled WGS sequence"/>
</dbReference>
<gene>
    <name evidence="1" type="ORF">IQ249_10475</name>
</gene>